<organism evidence="2 3">
    <name type="scientific">Leptospira interrogans serovar Grippotyphosa str. LT2186</name>
    <dbReference type="NCBI Taxonomy" id="1001599"/>
    <lineage>
        <taxon>Bacteria</taxon>
        <taxon>Pseudomonadati</taxon>
        <taxon>Spirochaetota</taxon>
        <taxon>Spirochaetia</taxon>
        <taxon>Leptospirales</taxon>
        <taxon>Leptospiraceae</taxon>
        <taxon>Leptospira</taxon>
    </lineage>
</organism>
<gene>
    <name evidence="2" type="ORF">LEP1GSC151_2376</name>
</gene>
<protein>
    <submittedName>
        <fullName evidence="2">Uncharacterized protein</fullName>
    </submittedName>
</protein>
<dbReference type="AlphaFoldDB" id="M3GR54"/>
<dbReference type="Proteomes" id="UP000011776">
    <property type="component" value="Unassembled WGS sequence"/>
</dbReference>
<evidence type="ECO:0000313" key="3">
    <source>
        <dbReference type="Proteomes" id="UP000011776"/>
    </source>
</evidence>
<feature type="compositionally biased region" description="Polar residues" evidence="1">
    <location>
        <begin position="1"/>
        <end position="22"/>
    </location>
</feature>
<sequence>MKRNSSSGQSQSNEKPQTSVSENVPEKSSTEKKNLKFLKFIKP</sequence>
<feature type="region of interest" description="Disordered" evidence="1">
    <location>
        <begin position="1"/>
        <end position="43"/>
    </location>
</feature>
<dbReference type="BioCyc" id="LINT1001599:G11K9-3104-MONOMER"/>
<comment type="caution">
    <text evidence="2">The sequence shown here is derived from an EMBL/GenBank/DDBJ whole genome shotgun (WGS) entry which is preliminary data.</text>
</comment>
<feature type="compositionally biased region" description="Basic and acidic residues" evidence="1">
    <location>
        <begin position="24"/>
        <end position="34"/>
    </location>
</feature>
<reference evidence="2 3" key="1">
    <citation type="submission" date="2013-02" db="EMBL/GenBank/DDBJ databases">
        <authorList>
            <person name="Harkins D.M."/>
            <person name="Durkin A.S."/>
            <person name="Brinkac L.M."/>
            <person name="Haft D.H."/>
            <person name="Selengut J.D."/>
            <person name="Sanka R."/>
            <person name="DePew J."/>
            <person name="Purushe J."/>
            <person name="Tulsiani S.M."/>
            <person name="Graham G.C."/>
            <person name="Burns M.-A."/>
            <person name="Dohnt M.F."/>
            <person name="Smythe L.D."/>
            <person name="McKay D.B."/>
            <person name="Craig S.B."/>
            <person name="Vinetz J.M."/>
            <person name="Sutton G.G."/>
            <person name="Nierman W.C."/>
            <person name="Fouts D.E."/>
        </authorList>
    </citation>
    <scope>NUCLEOTIDE SEQUENCE [LARGE SCALE GENOMIC DNA]</scope>
    <source>
        <strain evidence="2 3">LT2186</strain>
    </source>
</reference>
<accession>M3GR54</accession>
<name>M3GR54_LEPIR</name>
<dbReference type="EMBL" id="AFME02000341">
    <property type="protein sequence ID" value="EMG09118.1"/>
    <property type="molecule type" value="Genomic_DNA"/>
</dbReference>
<evidence type="ECO:0000313" key="2">
    <source>
        <dbReference type="EMBL" id="EMG09118.1"/>
    </source>
</evidence>
<proteinExistence type="predicted"/>
<evidence type="ECO:0000256" key="1">
    <source>
        <dbReference type="SAM" id="MobiDB-lite"/>
    </source>
</evidence>